<feature type="coiled-coil region" evidence="1">
    <location>
        <begin position="61"/>
        <end position="95"/>
    </location>
</feature>
<proteinExistence type="predicted"/>
<feature type="compositionally biased region" description="Basic residues" evidence="2">
    <location>
        <begin position="21"/>
        <end position="30"/>
    </location>
</feature>
<keyword evidence="3" id="KW-0472">Membrane</keyword>
<keyword evidence="1" id="KW-0175">Coiled coil</keyword>
<evidence type="ECO:0000256" key="3">
    <source>
        <dbReference type="SAM" id="Phobius"/>
    </source>
</evidence>
<sequence>MEVARKDYYQLQEPQEQLQRQPKKQKKKAPKSYRFEKVMATAGIVTILVLSLSLLLRYASITEARHDVHGLSKQLEQLENQREKLKVEMEKVSKSMTIEAAAKERLNMQYPSKEQVFYVAVDPTKVALMNNEIDKKINEGEVIGLNTNLNPLKKMFHKISGMFNI</sequence>
<keyword evidence="4" id="KW-0132">Cell division</keyword>
<gene>
    <name evidence="4" type="ORF">JOC73_001106</name>
</gene>
<name>A0ABS2NNR6_9FIRM</name>
<feature type="region of interest" description="Disordered" evidence="2">
    <location>
        <begin position="1"/>
        <end position="30"/>
    </location>
</feature>
<dbReference type="GO" id="GO:0051301">
    <property type="term" value="P:cell division"/>
    <property type="evidence" value="ECO:0007669"/>
    <property type="project" value="UniProtKB-KW"/>
</dbReference>
<evidence type="ECO:0000313" key="5">
    <source>
        <dbReference type="Proteomes" id="UP001314796"/>
    </source>
</evidence>
<keyword evidence="5" id="KW-1185">Reference proteome</keyword>
<keyword evidence="4" id="KW-0131">Cell cycle</keyword>
<accession>A0ABS2NNR6</accession>
<reference evidence="4 5" key="1">
    <citation type="submission" date="2021-01" db="EMBL/GenBank/DDBJ databases">
        <title>Genomic Encyclopedia of Type Strains, Phase IV (KMG-IV): sequencing the most valuable type-strain genomes for metagenomic binning, comparative biology and taxonomic classification.</title>
        <authorList>
            <person name="Goeker M."/>
        </authorList>
    </citation>
    <scope>NUCLEOTIDE SEQUENCE [LARGE SCALE GENOMIC DNA]</scope>
    <source>
        <strain evidence="4 5">DSM 25890</strain>
    </source>
</reference>
<comment type="caution">
    <text evidence="4">The sequence shown here is derived from an EMBL/GenBank/DDBJ whole genome shotgun (WGS) entry which is preliminary data.</text>
</comment>
<evidence type="ECO:0000256" key="2">
    <source>
        <dbReference type="SAM" id="MobiDB-lite"/>
    </source>
</evidence>
<dbReference type="Proteomes" id="UP001314796">
    <property type="component" value="Unassembled WGS sequence"/>
</dbReference>
<feature type="compositionally biased region" description="Low complexity" evidence="2">
    <location>
        <begin position="10"/>
        <end position="20"/>
    </location>
</feature>
<evidence type="ECO:0000256" key="1">
    <source>
        <dbReference type="SAM" id="Coils"/>
    </source>
</evidence>
<evidence type="ECO:0000313" key="4">
    <source>
        <dbReference type="EMBL" id="MBM7614594.1"/>
    </source>
</evidence>
<feature type="transmembrane region" description="Helical" evidence="3">
    <location>
        <begin position="38"/>
        <end position="56"/>
    </location>
</feature>
<dbReference type="EMBL" id="JAFBEE010000005">
    <property type="protein sequence ID" value="MBM7614594.1"/>
    <property type="molecule type" value="Genomic_DNA"/>
</dbReference>
<keyword evidence="3" id="KW-0812">Transmembrane</keyword>
<dbReference type="RefSeq" id="WP_204400957.1">
    <property type="nucleotide sequence ID" value="NZ_JAFBEE010000005.1"/>
</dbReference>
<keyword evidence="3" id="KW-1133">Transmembrane helix</keyword>
<protein>
    <submittedName>
        <fullName evidence="4">Cell division protein FtsL</fullName>
    </submittedName>
</protein>
<organism evidence="4 5">
    <name type="scientific">Alkaliphilus hydrothermalis</name>
    <dbReference type="NCBI Taxonomy" id="1482730"/>
    <lineage>
        <taxon>Bacteria</taxon>
        <taxon>Bacillati</taxon>
        <taxon>Bacillota</taxon>
        <taxon>Clostridia</taxon>
        <taxon>Peptostreptococcales</taxon>
        <taxon>Natronincolaceae</taxon>
        <taxon>Alkaliphilus</taxon>
    </lineage>
</organism>